<dbReference type="AlphaFoldDB" id="A0A965ZE14"/>
<keyword evidence="1" id="KW-1133">Transmembrane helix</keyword>
<evidence type="ECO:0000313" key="2">
    <source>
        <dbReference type="EMBL" id="NCD68056.1"/>
    </source>
</evidence>
<reference evidence="2" key="1">
    <citation type="submission" date="2020-01" db="EMBL/GenBank/DDBJ databases">
        <authorList>
            <person name="Seo Y.L."/>
        </authorList>
    </citation>
    <scope>NUCLEOTIDE SEQUENCE</scope>
    <source>
        <strain evidence="2">R11</strain>
    </source>
</reference>
<gene>
    <name evidence="2" type="ORF">GSY63_01660</name>
</gene>
<evidence type="ECO:0000256" key="1">
    <source>
        <dbReference type="SAM" id="Phobius"/>
    </source>
</evidence>
<reference evidence="2" key="2">
    <citation type="submission" date="2020-10" db="EMBL/GenBank/DDBJ databases">
        <title>Mucilaginibacter sp. nov., isolated from soil.</title>
        <authorList>
            <person name="Jeon C.O."/>
        </authorList>
    </citation>
    <scope>NUCLEOTIDE SEQUENCE</scope>
    <source>
        <strain evidence="2">R11</strain>
    </source>
</reference>
<dbReference type="RefSeq" id="WP_166584083.1">
    <property type="nucleotide sequence ID" value="NZ_WWEO01000034.1"/>
</dbReference>
<accession>A0A965ZE14</accession>
<feature type="transmembrane region" description="Helical" evidence="1">
    <location>
        <begin position="65"/>
        <end position="83"/>
    </location>
</feature>
<protein>
    <submittedName>
        <fullName evidence="2">Transporter</fullName>
    </submittedName>
</protein>
<dbReference type="EMBL" id="WWEO01000034">
    <property type="protein sequence ID" value="NCD68056.1"/>
    <property type="molecule type" value="Genomic_DNA"/>
</dbReference>
<feature type="transmembrane region" description="Helical" evidence="1">
    <location>
        <begin position="161"/>
        <end position="183"/>
    </location>
</feature>
<feature type="transmembrane region" description="Helical" evidence="1">
    <location>
        <begin position="190"/>
        <end position="207"/>
    </location>
</feature>
<feature type="transmembrane region" description="Helical" evidence="1">
    <location>
        <begin position="7"/>
        <end position="25"/>
    </location>
</feature>
<keyword evidence="1" id="KW-0472">Membrane</keyword>
<keyword evidence="3" id="KW-1185">Reference proteome</keyword>
<feature type="transmembrane region" description="Helical" evidence="1">
    <location>
        <begin position="31"/>
        <end position="53"/>
    </location>
</feature>
<feature type="transmembrane region" description="Helical" evidence="1">
    <location>
        <begin position="103"/>
        <end position="124"/>
    </location>
</feature>
<keyword evidence="1" id="KW-0812">Transmembrane</keyword>
<dbReference type="Proteomes" id="UP000638732">
    <property type="component" value="Unassembled WGS sequence"/>
</dbReference>
<organism evidence="2 3">
    <name type="scientific">Mucilaginibacter agri</name>
    <dbReference type="NCBI Taxonomy" id="2695265"/>
    <lineage>
        <taxon>Bacteria</taxon>
        <taxon>Pseudomonadati</taxon>
        <taxon>Bacteroidota</taxon>
        <taxon>Sphingobacteriia</taxon>
        <taxon>Sphingobacteriales</taxon>
        <taxon>Sphingobacteriaceae</taxon>
        <taxon>Mucilaginibacter</taxon>
    </lineage>
</organism>
<feature type="transmembrane region" description="Helical" evidence="1">
    <location>
        <begin position="222"/>
        <end position="240"/>
    </location>
</feature>
<evidence type="ECO:0000313" key="3">
    <source>
        <dbReference type="Proteomes" id="UP000638732"/>
    </source>
</evidence>
<proteinExistence type="predicted"/>
<feature type="transmembrane region" description="Helical" evidence="1">
    <location>
        <begin position="131"/>
        <end position="155"/>
    </location>
</feature>
<comment type="caution">
    <text evidence="2">The sequence shown here is derived from an EMBL/GenBank/DDBJ whole genome shotgun (WGS) entry which is preliminary data.</text>
</comment>
<sequence>MTSKEILFSVIPVLLLCSGGLIALYRPPGSALKSFVLHFAAGVVFSVVAVELLPDMIKIHDAKSIIIGFTAGITAMLLIKHYTEKLAVKESATSEAKGLPWGILTAIGVDLLLDGILLGIGFAAGAKEGVLLALALALECFSLGMATVTTLLGSALSRKTVTIILLVLSVLFIIGALIGLLLLHAAGDKVLELILSFGSAALLFLVTEELLVEAHEERDSPIFTGAFFGGFLIFMILGMVI</sequence>
<name>A0A965ZE14_9SPHI</name>